<dbReference type="InterPro" id="IPR058240">
    <property type="entry name" value="rSAM_sf"/>
</dbReference>
<dbReference type="PANTHER" id="PTHR42836">
    <property type="entry name" value="7-CARBOXY-7-DEAZAGUANINE SYNTHASE"/>
    <property type="match status" value="1"/>
</dbReference>
<dbReference type="GO" id="GO:0046872">
    <property type="term" value="F:metal ion binding"/>
    <property type="evidence" value="ECO:0007669"/>
    <property type="project" value="UniProtKB-KW"/>
</dbReference>
<evidence type="ECO:0000259" key="6">
    <source>
        <dbReference type="Pfam" id="PF04055"/>
    </source>
</evidence>
<keyword evidence="4" id="KW-0408">Iron</keyword>
<keyword evidence="3" id="KW-0479">Metal-binding</keyword>
<keyword evidence="1" id="KW-0004">4Fe-4S</keyword>
<keyword evidence="2" id="KW-0949">S-adenosyl-L-methionine</keyword>
<dbReference type="Gene3D" id="3.20.20.70">
    <property type="entry name" value="Aldolase class I"/>
    <property type="match status" value="1"/>
</dbReference>
<dbReference type="SFLD" id="SFLDG01067">
    <property type="entry name" value="SPASM/twitch_domain_containing"/>
    <property type="match status" value="1"/>
</dbReference>
<evidence type="ECO:0000256" key="3">
    <source>
        <dbReference type="ARBA" id="ARBA00022723"/>
    </source>
</evidence>
<evidence type="ECO:0000256" key="5">
    <source>
        <dbReference type="ARBA" id="ARBA00023014"/>
    </source>
</evidence>
<protein>
    <recommendedName>
        <fullName evidence="6">Radical SAM core domain-containing protein</fullName>
    </recommendedName>
</protein>
<sequence length="221" mass="25339">MKWNVNRQLVSKIDQRHTKSYIRDDGRFGFRVNCYLTFKCSLDCHYCTNKYLDGVTPCSDEMDLTGWMKAIEGFQLPIMHVYITGGEPTLHPDFSDIVNSLLGRGYSITLMSNLTNGKMGELIKDGAKENSTLPSGKQRFRILATRHVGYSSTMFKDRLEELRDYPIYPLEFEEEQLLDVSHSLSVMDKDKCLNEVKFCIGPDGKFFTSKRDLLENYAGPS</sequence>
<organism evidence="7">
    <name type="scientific">marine sediment metagenome</name>
    <dbReference type="NCBI Taxonomy" id="412755"/>
    <lineage>
        <taxon>unclassified sequences</taxon>
        <taxon>metagenomes</taxon>
        <taxon>ecological metagenomes</taxon>
    </lineage>
</organism>
<dbReference type="Pfam" id="PF04055">
    <property type="entry name" value="Radical_SAM"/>
    <property type="match status" value="1"/>
</dbReference>
<dbReference type="SUPFAM" id="SSF102114">
    <property type="entry name" value="Radical SAM enzymes"/>
    <property type="match status" value="1"/>
</dbReference>
<accession>A0A0F9TAP9</accession>
<dbReference type="InterPro" id="IPR007197">
    <property type="entry name" value="rSAM"/>
</dbReference>
<dbReference type="PANTHER" id="PTHR42836:SF1">
    <property type="entry name" value="7-CARBOXY-7-DEAZAGUANINE SYNTHASE"/>
    <property type="match status" value="1"/>
</dbReference>
<gene>
    <name evidence="7" type="ORF">LCGC14_0351190</name>
</gene>
<evidence type="ECO:0000256" key="1">
    <source>
        <dbReference type="ARBA" id="ARBA00022485"/>
    </source>
</evidence>
<comment type="caution">
    <text evidence="7">The sequence shown here is derived from an EMBL/GenBank/DDBJ whole genome shotgun (WGS) entry which is preliminary data.</text>
</comment>
<reference evidence="7" key="1">
    <citation type="journal article" date="2015" name="Nature">
        <title>Complex archaea that bridge the gap between prokaryotes and eukaryotes.</title>
        <authorList>
            <person name="Spang A."/>
            <person name="Saw J.H."/>
            <person name="Jorgensen S.L."/>
            <person name="Zaremba-Niedzwiedzka K."/>
            <person name="Martijn J."/>
            <person name="Lind A.E."/>
            <person name="van Eijk R."/>
            <person name="Schleper C."/>
            <person name="Guy L."/>
            <person name="Ettema T.J."/>
        </authorList>
    </citation>
    <scope>NUCLEOTIDE SEQUENCE</scope>
</reference>
<feature type="domain" description="Radical SAM core" evidence="6">
    <location>
        <begin position="36"/>
        <end position="119"/>
    </location>
</feature>
<dbReference type="EMBL" id="LAZR01000265">
    <property type="protein sequence ID" value="KKN78260.1"/>
    <property type="molecule type" value="Genomic_DNA"/>
</dbReference>
<dbReference type="GO" id="GO:0051539">
    <property type="term" value="F:4 iron, 4 sulfur cluster binding"/>
    <property type="evidence" value="ECO:0007669"/>
    <property type="project" value="UniProtKB-KW"/>
</dbReference>
<name>A0A0F9TAP9_9ZZZZ</name>
<dbReference type="SFLD" id="SFLDS00029">
    <property type="entry name" value="Radical_SAM"/>
    <property type="match status" value="1"/>
</dbReference>
<keyword evidence="5" id="KW-0411">Iron-sulfur</keyword>
<dbReference type="InterPro" id="IPR013785">
    <property type="entry name" value="Aldolase_TIM"/>
</dbReference>
<evidence type="ECO:0000256" key="2">
    <source>
        <dbReference type="ARBA" id="ARBA00022691"/>
    </source>
</evidence>
<evidence type="ECO:0000313" key="7">
    <source>
        <dbReference type="EMBL" id="KKN78260.1"/>
    </source>
</evidence>
<proteinExistence type="predicted"/>
<dbReference type="AlphaFoldDB" id="A0A0F9TAP9"/>
<evidence type="ECO:0000256" key="4">
    <source>
        <dbReference type="ARBA" id="ARBA00023004"/>
    </source>
</evidence>
<dbReference type="GO" id="GO:0003824">
    <property type="term" value="F:catalytic activity"/>
    <property type="evidence" value="ECO:0007669"/>
    <property type="project" value="InterPro"/>
</dbReference>